<dbReference type="InterPro" id="IPR011129">
    <property type="entry name" value="CSD"/>
</dbReference>
<proteinExistence type="inferred from homology"/>
<feature type="domain" description="S1 motif" evidence="10">
    <location>
        <begin position="626"/>
        <end position="706"/>
    </location>
</feature>
<dbReference type="SMART" id="SM00316">
    <property type="entry name" value="S1"/>
    <property type="match status" value="2"/>
</dbReference>
<evidence type="ECO:0000256" key="7">
    <source>
        <dbReference type="ARBA" id="ARBA00022884"/>
    </source>
</evidence>
<comment type="subcellular location">
    <subcellularLocation>
        <location evidence="2 8">Cytoplasm</location>
    </subcellularLocation>
</comment>
<dbReference type="InterPro" id="IPR003029">
    <property type="entry name" value="S1_domain"/>
</dbReference>
<dbReference type="InterPro" id="IPR004476">
    <property type="entry name" value="RNase_II/RNase_R"/>
</dbReference>
<keyword evidence="12" id="KW-1185">Reference proteome</keyword>
<dbReference type="InterPro" id="IPR011805">
    <property type="entry name" value="RNase_R"/>
</dbReference>
<dbReference type="CDD" id="cd04471">
    <property type="entry name" value="S1_RNase_R"/>
    <property type="match status" value="1"/>
</dbReference>
<comment type="function">
    <text evidence="8">3'-5' exoribonuclease that releases 5'-nucleoside monophosphates and is involved in maturation of structured RNAs.</text>
</comment>
<evidence type="ECO:0000313" key="11">
    <source>
        <dbReference type="EMBL" id="SMO65063.1"/>
    </source>
</evidence>
<evidence type="ECO:0000256" key="1">
    <source>
        <dbReference type="ARBA" id="ARBA00001849"/>
    </source>
</evidence>
<dbReference type="HAMAP" id="MF_01895">
    <property type="entry name" value="RNase_R"/>
    <property type="match status" value="1"/>
</dbReference>
<dbReference type="Pfam" id="PF00773">
    <property type="entry name" value="RNB"/>
    <property type="match status" value="1"/>
</dbReference>
<dbReference type="PROSITE" id="PS50126">
    <property type="entry name" value="S1"/>
    <property type="match status" value="1"/>
</dbReference>
<evidence type="ECO:0000313" key="12">
    <source>
        <dbReference type="Proteomes" id="UP000315636"/>
    </source>
</evidence>
<organism evidence="11 12">
    <name type="scientific">Melghirimyces algeriensis</name>
    <dbReference type="NCBI Taxonomy" id="910412"/>
    <lineage>
        <taxon>Bacteria</taxon>
        <taxon>Bacillati</taxon>
        <taxon>Bacillota</taxon>
        <taxon>Bacilli</taxon>
        <taxon>Bacillales</taxon>
        <taxon>Thermoactinomycetaceae</taxon>
        <taxon>Melghirimyces</taxon>
    </lineage>
</organism>
<dbReference type="InterPro" id="IPR012340">
    <property type="entry name" value="NA-bd_OB-fold"/>
</dbReference>
<evidence type="ECO:0000256" key="9">
    <source>
        <dbReference type="SAM" id="MobiDB-lite"/>
    </source>
</evidence>
<dbReference type="PROSITE" id="PS01175">
    <property type="entry name" value="RIBONUCLEASE_II"/>
    <property type="match status" value="1"/>
</dbReference>
<feature type="compositionally biased region" description="Basic residues" evidence="9">
    <location>
        <begin position="755"/>
        <end position="771"/>
    </location>
</feature>
<dbReference type="EMBL" id="FXTI01000005">
    <property type="protein sequence ID" value="SMO65063.1"/>
    <property type="molecule type" value="Genomic_DNA"/>
</dbReference>
<gene>
    <name evidence="8" type="primary">rnr</name>
    <name evidence="11" type="ORF">SAMN06264849_1057</name>
</gene>
<dbReference type="Gene3D" id="2.40.50.140">
    <property type="entry name" value="Nucleic acid-binding proteins"/>
    <property type="match status" value="3"/>
</dbReference>
<evidence type="ECO:0000259" key="10">
    <source>
        <dbReference type="PROSITE" id="PS50126"/>
    </source>
</evidence>
<dbReference type="EC" id="3.1.13.1" evidence="8"/>
<dbReference type="Proteomes" id="UP000315636">
    <property type="component" value="Unassembled WGS sequence"/>
</dbReference>
<evidence type="ECO:0000256" key="4">
    <source>
        <dbReference type="ARBA" id="ARBA00022722"/>
    </source>
</evidence>
<dbReference type="InterPro" id="IPR050180">
    <property type="entry name" value="RNR_Ribonuclease"/>
</dbReference>
<comment type="catalytic activity">
    <reaction evidence="1 8">
        <text>Exonucleolytic cleavage in the 3'- to 5'-direction to yield nucleoside 5'-phosphates.</text>
        <dbReference type="EC" id="3.1.13.1"/>
    </reaction>
</comment>
<evidence type="ECO:0000256" key="6">
    <source>
        <dbReference type="ARBA" id="ARBA00022839"/>
    </source>
</evidence>
<keyword evidence="7 8" id="KW-0694">RNA-binding</keyword>
<keyword evidence="5 8" id="KW-0378">Hydrolase</keyword>
<feature type="region of interest" description="Disordered" evidence="9">
    <location>
        <begin position="707"/>
        <end position="771"/>
    </location>
</feature>
<dbReference type="Pfam" id="PF08206">
    <property type="entry name" value="OB_RNB"/>
    <property type="match status" value="1"/>
</dbReference>
<reference evidence="11 12" key="1">
    <citation type="submission" date="2017-05" db="EMBL/GenBank/DDBJ databases">
        <authorList>
            <person name="Varghese N."/>
            <person name="Submissions S."/>
        </authorList>
    </citation>
    <scope>NUCLEOTIDE SEQUENCE [LARGE SCALE GENOMIC DNA]</scope>
    <source>
        <strain evidence="11 12">DSM 45474</strain>
    </source>
</reference>
<evidence type="ECO:0000256" key="5">
    <source>
        <dbReference type="ARBA" id="ARBA00022801"/>
    </source>
</evidence>
<accession>A0A521D046</accession>
<dbReference type="PANTHER" id="PTHR23355:SF9">
    <property type="entry name" value="DIS3-LIKE EXONUCLEASE 2"/>
    <property type="match status" value="1"/>
</dbReference>
<name>A0A521D046_9BACL</name>
<dbReference type="SMART" id="SM00357">
    <property type="entry name" value="CSP"/>
    <property type="match status" value="2"/>
</dbReference>
<sequence length="771" mass="87881">MMQEHEILEYMRKKAYKPMKAEELQHAFGIEDWNAFIALLNQMEAEGKIVRTRTKRYGVPERLNLVRGRLQGNAKGFGFAIPDADFPFQQDVFIHGNDMNGAMDGDLVLARIHSMKKEGLRPEGEIVRILKRGRTEVVGTYKASKHFGFVIADDKRLSSDIFIPKEAKNGAKEGDKVVVELTDYPKGRRSAEGKVKEVLGHKEDPGVDILAIIRQHQLPEAFPDDVIKEAEEVPDTISVVEMAGRRDLRERTMVTIDGADAKDLDDAVSVEALENGNIRLGVHIADVSYYVQEGTALDREAYERGTSVYLVDRVIPMLPPRLSNGICSLNPQVDRLTLTCDMEIDSSGDVVDHEIYPSVIQTNERMTYQAVKQILVDEDPEVIHQYESLVEDFRLMGQLAEVLRKRRFARGAIDFDFPEAKIIVDDQGKPVDIVPKPRTVAEQMIEEFMLAANETVSEHFFKMKIPFMYRIHEHPDPEKLQAFFEFITHFGYQAKGKANKIKPRVLQQLLEEIKGEPEEPVISTVMLRSMQQAKYSPECLGHFGLAASYYSHFTSPIRRYPDLVIHRIIREVLDNHGNLPDKRKSELNGWLPGAAQHASERERIAVDAERQTNDLKKAEFMQDKVGETFEGVISSVTSFGVFVELENTVEGMVHVSYMTDDYYHFHEGSMSLVGERTQKAYRIGDKVTVRVAGVNLNERKVDFEFVEEGNAQKPPHRPKRLGTPKKTAEQKKRKPRKNNNEARKRNGNKNGLGFKKSRMKKKKSKRKHRAN</sequence>
<evidence type="ECO:0000256" key="3">
    <source>
        <dbReference type="ARBA" id="ARBA00022490"/>
    </source>
</evidence>
<dbReference type="NCBIfam" id="TIGR00358">
    <property type="entry name" value="3_prime_RNase"/>
    <property type="match status" value="1"/>
</dbReference>
<protein>
    <recommendedName>
        <fullName evidence="8">Ribonuclease R</fullName>
        <shortName evidence="8">RNase R</shortName>
        <ecNumber evidence="8">3.1.13.1</ecNumber>
    </recommendedName>
</protein>
<dbReference type="GO" id="GO:0006402">
    <property type="term" value="P:mRNA catabolic process"/>
    <property type="evidence" value="ECO:0007669"/>
    <property type="project" value="TreeGrafter"/>
</dbReference>
<feature type="compositionally biased region" description="Basic residues" evidence="9">
    <location>
        <begin position="714"/>
        <end position="723"/>
    </location>
</feature>
<dbReference type="GO" id="GO:0005829">
    <property type="term" value="C:cytosol"/>
    <property type="evidence" value="ECO:0007669"/>
    <property type="project" value="TreeGrafter"/>
</dbReference>
<keyword evidence="3 8" id="KW-0963">Cytoplasm</keyword>
<dbReference type="InterPro" id="IPR040476">
    <property type="entry name" value="CSD2"/>
</dbReference>
<dbReference type="AlphaFoldDB" id="A0A521D046"/>
<evidence type="ECO:0000256" key="2">
    <source>
        <dbReference type="ARBA" id="ARBA00004496"/>
    </source>
</evidence>
<dbReference type="SMART" id="SM00955">
    <property type="entry name" value="RNB"/>
    <property type="match status" value="1"/>
</dbReference>
<dbReference type="SUPFAM" id="SSF50249">
    <property type="entry name" value="Nucleic acid-binding proteins"/>
    <property type="match status" value="4"/>
</dbReference>
<dbReference type="GO" id="GO:0003723">
    <property type="term" value="F:RNA binding"/>
    <property type="evidence" value="ECO:0007669"/>
    <property type="project" value="UniProtKB-UniRule"/>
</dbReference>
<dbReference type="Pfam" id="PF00575">
    <property type="entry name" value="S1"/>
    <property type="match status" value="1"/>
</dbReference>
<dbReference type="InterPro" id="IPR001900">
    <property type="entry name" value="RNase_II/R"/>
</dbReference>
<dbReference type="PANTHER" id="PTHR23355">
    <property type="entry name" value="RIBONUCLEASE"/>
    <property type="match status" value="1"/>
</dbReference>
<dbReference type="NCBIfam" id="TIGR02063">
    <property type="entry name" value="RNase_R"/>
    <property type="match status" value="1"/>
</dbReference>
<dbReference type="Pfam" id="PF17876">
    <property type="entry name" value="CSD2"/>
    <property type="match status" value="1"/>
</dbReference>
<dbReference type="GO" id="GO:0008859">
    <property type="term" value="F:exoribonuclease II activity"/>
    <property type="evidence" value="ECO:0007669"/>
    <property type="project" value="UniProtKB-UniRule"/>
</dbReference>
<keyword evidence="6 8" id="KW-0269">Exonuclease</keyword>
<comment type="similarity">
    <text evidence="8">Belongs to the RNR ribonuclease family. RNase R subfamily.</text>
</comment>
<dbReference type="FunFam" id="2.40.50.140:FF:000219">
    <property type="entry name" value="Ribonuclease R"/>
    <property type="match status" value="1"/>
</dbReference>
<keyword evidence="4 8" id="KW-0540">Nuclease</keyword>
<dbReference type="InterPro" id="IPR022966">
    <property type="entry name" value="RNase_II/R_CS"/>
</dbReference>
<dbReference type="InterPro" id="IPR013223">
    <property type="entry name" value="RNase_B_OB_dom"/>
</dbReference>
<evidence type="ECO:0000256" key="8">
    <source>
        <dbReference type="HAMAP-Rule" id="MF_01895"/>
    </source>
</evidence>